<accession>A0A9D2BFW2</accession>
<feature type="transmembrane region" description="Helical" evidence="1">
    <location>
        <begin position="36"/>
        <end position="55"/>
    </location>
</feature>
<evidence type="ECO:0000313" key="3">
    <source>
        <dbReference type="Proteomes" id="UP000886740"/>
    </source>
</evidence>
<proteinExistence type="predicted"/>
<keyword evidence="1" id="KW-0812">Transmembrane</keyword>
<gene>
    <name evidence="2" type="ORF">H9977_08740</name>
</gene>
<organism evidence="2 3">
    <name type="scientific">Candidatus Parabacteroides intestinipullorum</name>
    <dbReference type="NCBI Taxonomy" id="2838723"/>
    <lineage>
        <taxon>Bacteria</taxon>
        <taxon>Pseudomonadati</taxon>
        <taxon>Bacteroidota</taxon>
        <taxon>Bacteroidia</taxon>
        <taxon>Bacteroidales</taxon>
        <taxon>Tannerellaceae</taxon>
        <taxon>Parabacteroides</taxon>
    </lineage>
</organism>
<dbReference type="AlphaFoldDB" id="A0A9D2BFW2"/>
<comment type="caution">
    <text evidence="2">The sequence shown here is derived from an EMBL/GenBank/DDBJ whole genome shotgun (WGS) entry which is preliminary data.</text>
</comment>
<sequence>MANPFKNPRFMMTLSILLGIASAGIAAYGLYKKEYVIGAALLFNVFICFTNYRAWKNRS</sequence>
<protein>
    <submittedName>
        <fullName evidence="2">Uncharacterized protein</fullName>
    </submittedName>
</protein>
<reference evidence="2" key="2">
    <citation type="submission" date="2021-04" db="EMBL/GenBank/DDBJ databases">
        <authorList>
            <person name="Gilroy R."/>
        </authorList>
    </citation>
    <scope>NUCLEOTIDE SEQUENCE</scope>
    <source>
        <strain evidence="2">ChiGjej6B6-14162</strain>
    </source>
</reference>
<reference evidence="2" key="1">
    <citation type="journal article" date="2021" name="PeerJ">
        <title>Extensive microbial diversity within the chicken gut microbiome revealed by metagenomics and culture.</title>
        <authorList>
            <person name="Gilroy R."/>
            <person name="Ravi A."/>
            <person name="Getino M."/>
            <person name="Pursley I."/>
            <person name="Horton D.L."/>
            <person name="Alikhan N.F."/>
            <person name="Baker D."/>
            <person name="Gharbi K."/>
            <person name="Hall N."/>
            <person name="Watson M."/>
            <person name="Adriaenssens E.M."/>
            <person name="Foster-Nyarko E."/>
            <person name="Jarju S."/>
            <person name="Secka A."/>
            <person name="Antonio M."/>
            <person name="Oren A."/>
            <person name="Chaudhuri R.R."/>
            <person name="La Ragione R."/>
            <person name="Hildebrand F."/>
            <person name="Pallen M.J."/>
        </authorList>
    </citation>
    <scope>NUCLEOTIDE SEQUENCE</scope>
    <source>
        <strain evidence="2">ChiGjej6B6-14162</strain>
    </source>
</reference>
<evidence type="ECO:0000313" key="2">
    <source>
        <dbReference type="EMBL" id="HIX75100.1"/>
    </source>
</evidence>
<name>A0A9D2BFW2_9BACT</name>
<keyword evidence="1" id="KW-0472">Membrane</keyword>
<keyword evidence="1" id="KW-1133">Transmembrane helix</keyword>
<evidence type="ECO:0000256" key="1">
    <source>
        <dbReference type="SAM" id="Phobius"/>
    </source>
</evidence>
<dbReference type="Proteomes" id="UP000886740">
    <property type="component" value="Unassembled WGS sequence"/>
</dbReference>
<dbReference type="EMBL" id="DXEL01000058">
    <property type="protein sequence ID" value="HIX75100.1"/>
    <property type="molecule type" value="Genomic_DNA"/>
</dbReference>